<proteinExistence type="predicted"/>
<reference evidence="2" key="2">
    <citation type="submission" date="2020-09" db="EMBL/GenBank/DDBJ databases">
        <authorList>
            <person name="Sun Q."/>
            <person name="Ohkuma M."/>
        </authorList>
    </citation>
    <scope>NUCLEOTIDE SEQUENCE</scope>
    <source>
        <strain evidence="2">JCM 4122</strain>
    </source>
</reference>
<accession>A0A919BU22</accession>
<evidence type="ECO:0000313" key="3">
    <source>
        <dbReference type="Proteomes" id="UP000632849"/>
    </source>
</evidence>
<sequence>MPAPAGRHARQEPPLRAPQARSDRKPHTWDFDNQTGPEFAQTDCGEYILEGVALTTKVIADLNRLPEEISTVLCRALEGESLVAM</sequence>
<feature type="region of interest" description="Disordered" evidence="1">
    <location>
        <begin position="1"/>
        <end position="36"/>
    </location>
</feature>
<protein>
    <submittedName>
        <fullName evidence="2">Uncharacterized protein</fullName>
    </submittedName>
</protein>
<gene>
    <name evidence="2" type="ORF">GCM10017667_53870</name>
</gene>
<keyword evidence="3" id="KW-1185">Reference proteome</keyword>
<evidence type="ECO:0000313" key="2">
    <source>
        <dbReference type="EMBL" id="GHG13291.1"/>
    </source>
</evidence>
<name>A0A919BU22_STRFL</name>
<comment type="caution">
    <text evidence="2">The sequence shown here is derived from an EMBL/GenBank/DDBJ whole genome shotgun (WGS) entry which is preliminary data.</text>
</comment>
<dbReference type="EMBL" id="BNBE01000002">
    <property type="protein sequence ID" value="GHG13291.1"/>
    <property type="molecule type" value="Genomic_DNA"/>
</dbReference>
<evidence type="ECO:0000256" key="1">
    <source>
        <dbReference type="SAM" id="MobiDB-lite"/>
    </source>
</evidence>
<dbReference type="AlphaFoldDB" id="A0A919BU22"/>
<organism evidence="2 3">
    <name type="scientific">Streptomyces filamentosus</name>
    <name type="common">Streptomyces roseosporus</name>
    <dbReference type="NCBI Taxonomy" id="67294"/>
    <lineage>
        <taxon>Bacteria</taxon>
        <taxon>Bacillati</taxon>
        <taxon>Actinomycetota</taxon>
        <taxon>Actinomycetes</taxon>
        <taxon>Kitasatosporales</taxon>
        <taxon>Streptomycetaceae</taxon>
        <taxon>Streptomyces</taxon>
    </lineage>
</organism>
<feature type="compositionally biased region" description="Basic and acidic residues" evidence="1">
    <location>
        <begin position="21"/>
        <end position="30"/>
    </location>
</feature>
<dbReference type="Proteomes" id="UP000632849">
    <property type="component" value="Unassembled WGS sequence"/>
</dbReference>
<reference evidence="2" key="1">
    <citation type="journal article" date="2014" name="Int. J. Syst. Evol. Microbiol.">
        <title>Complete genome sequence of Corynebacterium casei LMG S-19264T (=DSM 44701T), isolated from a smear-ripened cheese.</title>
        <authorList>
            <consortium name="US DOE Joint Genome Institute (JGI-PGF)"/>
            <person name="Walter F."/>
            <person name="Albersmeier A."/>
            <person name="Kalinowski J."/>
            <person name="Ruckert C."/>
        </authorList>
    </citation>
    <scope>NUCLEOTIDE SEQUENCE</scope>
    <source>
        <strain evidence="2">JCM 4122</strain>
    </source>
</reference>